<dbReference type="EC" id="2.4.2.9" evidence="2"/>
<reference evidence="2" key="1">
    <citation type="submission" date="2020-03" db="EMBL/GenBank/DDBJ databases">
        <title>Spirochaetal bacteria isolated from arthropods constitute a novel genus Entomospira genus novum within the order Spirochaetales.</title>
        <authorList>
            <person name="Grana-Miraglia L."/>
            <person name="Sikutova S."/>
            <person name="Fingerle V."/>
            <person name="Sing A."/>
            <person name="Castillo-Ramirez S."/>
            <person name="Margos G."/>
            <person name="Rudolf I."/>
        </authorList>
    </citation>
    <scope>NUCLEOTIDE SEQUENCE</scope>
    <source>
        <strain evidence="2">BR149</strain>
    </source>
</reference>
<dbReference type="PANTHER" id="PTHR11608:SF0">
    <property type="entry name" value="BIFUNCTIONAL PROTEIN PYRR"/>
    <property type="match status" value="1"/>
</dbReference>
<dbReference type="InterPro" id="IPR000836">
    <property type="entry name" value="PRTase_dom"/>
</dbReference>
<sequence length="176" mass="19819">MDADEVKTIVERMAIDLYLHVPAVENLVFIGIQSRGDKLAERLRILLHAKMQRDGIAGQLPLGILNVNFYRDDLGKNYDSPNVKAINIDFDITNKHVILIDDVFYTGRTVRAALDAIFTQGRPSKISMLTLVKRPGRELPVLPEFVGLDVAAQDNEYIKVKLKEVEGIDEVSIHPR</sequence>
<gene>
    <name evidence="2" type="primary">pyrR</name>
    <name evidence="2" type="ORF">HCT48_02475</name>
</gene>
<feature type="domain" description="Phosphoribosyltransferase" evidence="1">
    <location>
        <begin position="4"/>
        <end position="143"/>
    </location>
</feature>
<keyword evidence="2" id="KW-0328">Glycosyltransferase</keyword>
<dbReference type="EMBL" id="JAATLM010000001">
    <property type="protein sequence ID" value="NIZ69078.1"/>
    <property type="molecule type" value="Genomic_DNA"/>
</dbReference>
<dbReference type="Proteomes" id="UP000778951">
    <property type="component" value="Unassembled WGS sequence"/>
</dbReference>
<name>A0A968GEL1_9SPIO</name>
<dbReference type="PANTHER" id="PTHR11608">
    <property type="entry name" value="BIFUNCTIONAL PROTEIN PYRR"/>
    <property type="match status" value="1"/>
</dbReference>
<dbReference type="InterPro" id="IPR050137">
    <property type="entry name" value="PyrR_bifunctional"/>
</dbReference>
<dbReference type="Pfam" id="PF00156">
    <property type="entry name" value="Pribosyltran"/>
    <property type="match status" value="1"/>
</dbReference>
<dbReference type="RefSeq" id="WP_167695179.1">
    <property type="nucleotide sequence ID" value="NZ_JAATLL010000002.1"/>
</dbReference>
<dbReference type="GO" id="GO:0004845">
    <property type="term" value="F:uracil phosphoribosyltransferase activity"/>
    <property type="evidence" value="ECO:0007669"/>
    <property type="project" value="UniProtKB-EC"/>
</dbReference>
<dbReference type="CDD" id="cd06223">
    <property type="entry name" value="PRTases_typeI"/>
    <property type="match status" value="1"/>
</dbReference>
<organism evidence="2 3">
    <name type="scientific">Entomospira culicis</name>
    <dbReference type="NCBI Taxonomy" id="2719989"/>
    <lineage>
        <taxon>Bacteria</taxon>
        <taxon>Pseudomonadati</taxon>
        <taxon>Spirochaetota</taxon>
        <taxon>Spirochaetia</taxon>
        <taxon>Spirochaetales</taxon>
        <taxon>Spirochaetaceae</taxon>
        <taxon>Entomospira</taxon>
    </lineage>
</organism>
<keyword evidence="3" id="KW-1185">Reference proteome</keyword>
<evidence type="ECO:0000313" key="2">
    <source>
        <dbReference type="EMBL" id="NIZ69078.1"/>
    </source>
</evidence>
<evidence type="ECO:0000313" key="3">
    <source>
        <dbReference type="Proteomes" id="UP000778951"/>
    </source>
</evidence>
<comment type="caution">
    <text evidence="2">The sequence shown here is derived from an EMBL/GenBank/DDBJ whole genome shotgun (WGS) entry which is preliminary data.</text>
</comment>
<accession>A0A968GEL1</accession>
<protein>
    <submittedName>
        <fullName evidence="2">Bifunctional pyr operon transcriptional regulator/uracil phosphoribosyltransferase PyrR</fullName>
        <ecNumber evidence="2">2.4.2.9</ecNumber>
    </submittedName>
</protein>
<dbReference type="NCBIfam" id="NF003549">
    <property type="entry name" value="PRK05205.1-5"/>
    <property type="match status" value="1"/>
</dbReference>
<evidence type="ECO:0000259" key="1">
    <source>
        <dbReference type="Pfam" id="PF00156"/>
    </source>
</evidence>
<dbReference type="InterPro" id="IPR029057">
    <property type="entry name" value="PRTase-like"/>
</dbReference>
<dbReference type="SUPFAM" id="SSF53271">
    <property type="entry name" value="PRTase-like"/>
    <property type="match status" value="1"/>
</dbReference>
<proteinExistence type="predicted"/>
<keyword evidence="2" id="KW-0808">Transferase</keyword>
<dbReference type="Gene3D" id="3.40.50.2020">
    <property type="match status" value="1"/>
</dbReference>
<dbReference type="AlphaFoldDB" id="A0A968GEL1"/>